<reference evidence="1" key="2">
    <citation type="journal article" date="2022" name="BMC Genomics">
        <title>Comparative genome analysis of mycobacteria focusing on tRNA and non-coding RNA.</title>
        <authorList>
            <person name="Behra P.R.K."/>
            <person name="Pettersson B.M.F."/>
            <person name="Ramesh M."/>
            <person name="Das S."/>
            <person name="Dasgupta S."/>
            <person name="Kirsebom L.A."/>
        </authorList>
    </citation>
    <scope>NUCLEOTIDE SEQUENCE</scope>
    <source>
        <strain evidence="1">DSM 44615</strain>
    </source>
</reference>
<accession>A0A9X2Y7E4</accession>
<evidence type="ECO:0000313" key="2">
    <source>
        <dbReference type="Proteomes" id="UP001140293"/>
    </source>
</evidence>
<name>A0A9X2Y7E4_9MYCO</name>
<evidence type="ECO:0000313" key="1">
    <source>
        <dbReference type="EMBL" id="MCV7169327.1"/>
    </source>
</evidence>
<organism evidence="1 2">
    <name type="scientific">[Mycobacterium] manitobense</name>
    <dbReference type="NCBI Taxonomy" id="190147"/>
    <lineage>
        <taxon>Bacteria</taxon>
        <taxon>Bacillati</taxon>
        <taxon>Actinomycetota</taxon>
        <taxon>Actinomycetes</taxon>
        <taxon>Mycobacteriales</taxon>
        <taxon>Mycobacteriaceae</taxon>
        <taxon>Mycolicibacterium</taxon>
    </lineage>
</organism>
<protein>
    <submittedName>
        <fullName evidence="1">Uncharacterized protein</fullName>
    </submittedName>
</protein>
<dbReference type="RefSeq" id="WP_264011519.1">
    <property type="nucleotide sequence ID" value="NZ_JACKSJ010000041.1"/>
</dbReference>
<dbReference type="AlphaFoldDB" id="A0A9X2Y7E4"/>
<proteinExistence type="predicted"/>
<comment type="caution">
    <text evidence="1">The sequence shown here is derived from an EMBL/GenBank/DDBJ whole genome shotgun (WGS) entry which is preliminary data.</text>
</comment>
<keyword evidence="2" id="KW-1185">Reference proteome</keyword>
<reference evidence="1" key="1">
    <citation type="submission" date="2020-07" db="EMBL/GenBank/DDBJ databases">
        <authorList>
            <person name="Pettersson B.M.F."/>
            <person name="Behra P.R.K."/>
            <person name="Ramesh M."/>
            <person name="Das S."/>
            <person name="Dasgupta S."/>
            <person name="Kirsebom L.A."/>
        </authorList>
    </citation>
    <scope>NUCLEOTIDE SEQUENCE</scope>
    <source>
        <strain evidence="1">DSM 44615</strain>
    </source>
</reference>
<dbReference type="EMBL" id="JACKSJ010000041">
    <property type="protein sequence ID" value="MCV7169327.1"/>
    <property type="molecule type" value="Genomic_DNA"/>
</dbReference>
<sequence>MSFQCRECRAGLEHCHGTVVHHVRFRMECTEDGCETPEVMHTFSIDCEAIGCQCGQAAGGSVVRVS</sequence>
<gene>
    <name evidence="1" type="ORF">H7I41_05220</name>
</gene>
<dbReference type="Proteomes" id="UP001140293">
    <property type="component" value="Unassembled WGS sequence"/>
</dbReference>